<name>H2BV36_GILLR</name>
<evidence type="ECO:0000313" key="2">
    <source>
        <dbReference type="Proteomes" id="UP000003844"/>
    </source>
</evidence>
<evidence type="ECO:0000313" key="1">
    <source>
        <dbReference type="EMBL" id="EHQ03926.1"/>
    </source>
</evidence>
<protein>
    <submittedName>
        <fullName evidence="1">Uncharacterized protein</fullName>
    </submittedName>
</protein>
<reference evidence="2" key="1">
    <citation type="journal article" date="2012" name="Stand. Genomic Sci.">
        <title>Genome sequence of the Antarctic rhodopsins-containing flavobacterium Gillisia limnaea type strain (R-8282(T)).</title>
        <authorList>
            <person name="Riedel T."/>
            <person name="Held B."/>
            <person name="Nolan M."/>
            <person name="Lucas S."/>
            <person name="Lapidus A."/>
            <person name="Tice H."/>
            <person name="Del Rio T.G."/>
            <person name="Cheng J.F."/>
            <person name="Han C."/>
            <person name="Tapia R."/>
            <person name="Goodwin L.A."/>
            <person name="Pitluck S."/>
            <person name="Liolios K."/>
            <person name="Mavromatis K."/>
            <person name="Pagani I."/>
            <person name="Ivanova N."/>
            <person name="Mikhailova N."/>
            <person name="Pati A."/>
            <person name="Chen A."/>
            <person name="Palaniappan K."/>
            <person name="Land M."/>
            <person name="Rohde M."/>
            <person name="Tindall B.J."/>
            <person name="Detter J.C."/>
            <person name="Goker M."/>
            <person name="Bristow J."/>
            <person name="Eisen J.A."/>
            <person name="Markowitz V."/>
            <person name="Hugenholtz P."/>
            <person name="Kyrpides N.C."/>
            <person name="Klenk H.P."/>
            <person name="Woyke T."/>
        </authorList>
    </citation>
    <scope>NUCLEOTIDE SEQUENCE [LARGE SCALE GENOMIC DNA]</scope>
    <source>
        <strain evidence="2">DSM 15749 / LMG 21470 / R-8282</strain>
    </source>
</reference>
<dbReference type="AlphaFoldDB" id="H2BV36"/>
<sequence length="64" mass="7054">MTALTNFLIATLVSICSTLTGYDLLPQSSDTQISFPPEEITGYNPTDYDNCISFNEKTCIVLKT</sequence>
<proteinExistence type="predicted"/>
<accession>H2BV36</accession>
<dbReference type="EMBL" id="JH594606">
    <property type="protein sequence ID" value="EHQ03926.1"/>
    <property type="molecule type" value="Genomic_DNA"/>
</dbReference>
<keyword evidence="2" id="KW-1185">Reference proteome</keyword>
<dbReference type="HOGENOM" id="CLU_2861408_0_0_10"/>
<gene>
    <name evidence="1" type="ORF">Gilli_3324</name>
</gene>
<dbReference type="STRING" id="865937.Gilli_3324"/>
<dbReference type="Proteomes" id="UP000003844">
    <property type="component" value="Unassembled WGS sequence"/>
</dbReference>
<organism evidence="1 2">
    <name type="scientific">Gillisia limnaea (strain DSM 15749 / LMG 21470 / R-8282)</name>
    <dbReference type="NCBI Taxonomy" id="865937"/>
    <lineage>
        <taxon>Bacteria</taxon>
        <taxon>Pseudomonadati</taxon>
        <taxon>Bacteroidota</taxon>
        <taxon>Flavobacteriia</taxon>
        <taxon>Flavobacteriales</taxon>
        <taxon>Flavobacteriaceae</taxon>
        <taxon>Gillisia</taxon>
    </lineage>
</organism>
<dbReference type="RefSeq" id="WP_006990232.1">
    <property type="nucleotide sequence ID" value="NZ_JH594606.1"/>
</dbReference>